<feature type="non-terminal residue" evidence="2">
    <location>
        <position position="80"/>
    </location>
</feature>
<evidence type="ECO:0000313" key="3">
    <source>
        <dbReference type="Proteomes" id="UP000663848"/>
    </source>
</evidence>
<sequence length="80" mass="8532">SYNLISQDSQAQRGFALLYHLVPRANIPTTKTTIATTTTTKSTSTTPAGIGPVSTLVQISSTCIQQSLVLNCYQPGYVLV</sequence>
<organism evidence="2 3">
    <name type="scientific">Rotaria socialis</name>
    <dbReference type="NCBI Taxonomy" id="392032"/>
    <lineage>
        <taxon>Eukaryota</taxon>
        <taxon>Metazoa</taxon>
        <taxon>Spiralia</taxon>
        <taxon>Gnathifera</taxon>
        <taxon>Rotifera</taxon>
        <taxon>Eurotatoria</taxon>
        <taxon>Bdelloidea</taxon>
        <taxon>Philodinida</taxon>
        <taxon>Philodinidae</taxon>
        <taxon>Rotaria</taxon>
    </lineage>
</organism>
<dbReference type="Proteomes" id="UP000663848">
    <property type="component" value="Unassembled WGS sequence"/>
</dbReference>
<name>A0A822FIT1_9BILA</name>
<gene>
    <name evidence="1" type="ORF">QYT958_LOCUS44233</name>
    <name evidence="2" type="ORF">QYT958_LOCUS46810</name>
</gene>
<dbReference type="AlphaFoldDB" id="A0A822FIT1"/>
<evidence type="ECO:0000313" key="1">
    <source>
        <dbReference type="EMBL" id="CAF5088556.1"/>
    </source>
</evidence>
<comment type="caution">
    <text evidence="2">The sequence shown here is derived from an EMBL/GenBank/DDBJ whole genome shotgun (WGS) entry which is preliminary data.</text>
</comment>
<dbReference type="EMBL" id="CAJOBR010067414">
    <property type="protein sequence ID" value="CAF5088556.1"/>
    <property type="molecule type" value="Genomic_DNA"/>
</dbReference>
<reference evidence="2" key="1">
    <citation type="submission" date="2021-02" db="EMBL/GenBank/DDBJ databases">
        <authorList>
            <person name="Nowell W R."/>
        </authorList>
    </citation>
    <scope>NUCLEOTIDE SEQUENCE</scope>
</reference>
<proteinExistence type="predicted"/>
<feature type="non-terminal residue" evidence="2">
    <location>
        <position position="1"/>
    </location>
</feature>
<evidence type="ECO:0000313" key="2">
    <source>
        <dbReference type="EMBL" id="CAF5130974.1"/>
    </source>
</evidence>
<dbReference type="EMBL" id="CAJOBR010084961">
    <property type="protein sequence ID" value="CAF5130974.1"/>
    <property type="molecule type" value="Genomic_DNA"/>
</dbReference>
<protein>
    <submittedName>
        <fullName evidence="2">Uncharacterized protein</fullName>
    </submittedName>
</protein>
<accession>A0A822FIT1</accession>